<evidence type="ECO:0008006" key="3">
    <source>
        <dbReference type="Google" id="ProtNLM"/>
    </source>
</evidence>
<protein>
    <recommendedName>
        <fullName evidence="3">AraC family transcriptional regulator</fullName>
    </recommendedName>
</protein>
<dbReference type="EMBL" id="FSRK01000002">
    <property type="protein sequence ID" value="SIO37603.1"/>
    <property type="molecule type" value="Genomic_DNA"/>
</dbReference>
<evidence type="ECO:0000313" key="2">
    <source>
        <dbReference type="Proteomes" id="UP000185207"/>
    </source>
</evidence>
<name>A0A1N6J030_9FLAO</name>
<gene>
    <name evidence="1" type="ORF">SAMN05444409_3173</name>
</gene>
<reference evidence="2" key="1">
    <citation type="submission" date="2016-11" db="EMBL/GenBank/DDBJ databases">
        <authorList>
            <person name="Varghese N."/>
            <person name="Submissions S."/>
        </authorList>
    </citation>
    <scope>NUCLEOTIDE SEQUENCE [LARGE SCALE GENOMIC DNA]</scope>
    <source>
        <strain evidence="2">DSM 27623</strain>
    </source>
</reference>
<dbReference type="STRING" id="1416779.SAMN05444409_3173"/>
<organism evidence="1 2">
    <name type="scientific">Epilithonimonas zeae</name>
    <dbReference type="NCBI Taxonomy" id="1416779"/>
    <lineage>
        <taxon>Bacteria</taxon>
        <taxon>Pseudomonadati</taxon>
        <taxon>Bacteroidota</taxon>
        <taxon>Flavobacteriia</taxon>
        <taxon>Flavobacteriales</taxon>
        <taxon>Weeksellaceae</taxon>
        <taxon>Chryseobacterium group</taxon>
        <taxon>Epilithonimonas</taxon>
    </lineage>
</organism>
<accession>A0A1N6J030</accession>
<dbReference type="Proteomes" id="UP000185207">
    <property type="component" value="Unassembled WGS sequence"/>
</dbReference>
<dbReference type="OrthoDB" id="956952at2"/>
<keyword evidence="2" id="KW-1185">Reference proteome</keyword>
<dbReference type="RefSeq" id="WP_074236282.1">
    <property type="nucleotide sequence ID" value="NZ_FSRK01000002.1"/>
</dbReference>
<dbReference type="AlphaFoldDB" id="A0A1N6J030"/>
<proteinExistence type="predicted"/>
<evidence type="ECO:0000313" key="1">
    <source>
        <dbReference type="EMBL" id="SIO37603.1"/>
    </source>
</evidence>
<sequence length="92" mass="10808">MNKPTLRKNEIAEKYLTFLDRHIDDVIKGKEQEFFRIKHIASTLAASHTHFTDTIKKVLGKYPCFFYDEKIIKKLKICLGKKICNQVLLPKN</sequence>